<dbReference type="Pfam" id="PF03653">
    <property type="entry name" value="UPF0093"/>
    <property type="match status" value="1"/>
</dbReference>
<keyword evidence="10 14" id="KW-0560">Oxidoreductase</keyword>
<evidence type="ECO:0000256" key="4">
    <source>
        <dbReference type="ARBA" id="ARBA00017504"/>
    </source>
</evidence>
<evidence type="ECO:0000256" key="8">
    <source>
        <dbReference type="ARBA" id="ARBA00022723"/>
    </source>
</evidence>
<evidence type="ECO:0000313" key="17">
    <source>
        <dbReference type="Proteomes" id="UP001310692"/>
    </source>
</evidence>
<evidence type="ECO:0000256" key="3">
    <source>
        <dbReference type="ARBA" id="ARBA00006501"/>
    </source>
</evidence>
<evidence type="ECO:0000313" key="16">
    <source>
        <dbReference type="EMBL" id="MEE2565373.1"/>
    </source>
</evidence>
<dbReference type="InterPro" id="IPR005265">
    <property type="entry name" value="HemJ-like"/>
</dbReference>
<dbReference type="HAMAP" id="MF_02239">
    <property type="entry name" value="HemJ"/>
    <property type="match status" value="1"/>
</dbReference>
<comment type="catalytic activity">
    <reaction evidence="13 14 15">
        <text>protoporphyrinogen IX + 3 A = protoporphyrin IX + 3 AH2</text>
        <dbReference type="Rhea" id="RHEA:62000"/>
        <dbReference type="ChEBI" id="CHEBI:13193"/>
        <dbReference type="ChEBI" id="CHEBI:17499"/>
        <dbReference type="ChEBI" id="CHEBI:57306"/>
        <dbReference type="ChEBI" id="CHEBI:57307"/>
    </reaction>
</comment>
<evidence type="ECO:0000256" key="10">
    <source>
        <dbReference type="ARBA" id="ARBA00023002"/>
    </source>
</evidence>
<dbReference type="PIRSF" id="PIRSF004638">
    <property type="entry name" value="UCP004638"/>
    <property type="match status" value="1"/>
</dbReference>
<evidence type="ECO:0000256" key="5">
    <source>
        <dbReference type="ARBA" id="ARBA00022475"/>
    </source>
</evidence>
<keyword evidence="11 14" id="KW-0408">Iron</keyword>
<keyword evidence="12 14" id="KW-0472">Membrane</keyword>
<evidence type="ECO:0000256" key="15">
    <source>
        <dbReference type="PIRNR" id="PIRNR004638"/>
    </source>
</evidence>
<keyword evidence="8 14" id="KW-0479">Metal-binding</keyword>
<evidence type="ECO:0000256" key="7">
    <source>
        <dbReference type="ARBA" id="ARBA00022692"/>
    </source>
</evidence>
<feature type="transmembrane region" description="Helical" evidence="14">
    <location>
        <begin position="63"/>
        <end position="84"/>
    </location>
</feature>
<keyword evidence="17" id="KW-1185">Reference proteome</keyword>
<evidence type="ECO:0000256" key="11">
    <source>
        <dbReference type="ARBA" id="ARBA00023004"/>
    </source>
</evidence>
<evidence type="ECO:0000256" key="1">
    <source>
        <dbReference type="ARBA" id="ARBA00004651"/>
    </source>
</evidence>
<sequence>MIDFLLPGSTVYLVIKALHIISVIFWMAGMLYLPRLFVYHHGAARGGELEAALLKQERNLLKIIINPAMIAVWVLALLMIAANMSLWTAGWLHVKLVLVILLSAVHGLYASAAKKFAAGERPRTEKFWRIVNEIPALMVIAIVLLAVLKPF</sequence>
<feature type="binding site" description="axial binding residue" evidence="14">
    <location>
        <position position="19"/>
    </location>
    <ligand>
        <name>heme</name>
        <dbReference type="ChEBI" id="CHEBI:30413"/>
    </ligand>
    <ligandPart>
        <name>Fe</name>
        <dbReference type="ChEBI" id="CHEBI:18248"/>
    </ligandPart>
</feature>
<evidence type="ECO:0000256" key="2">
    <source>
        <dbReference type="ARBA" id="ARBA00005073"/>
    </source>
</evidence>
<feature type="binding site" description="axial binding residue" evidence="14">
    <location>
        <position position="95"/>
    </location>
    <ligand>
        <name>heme</name>
        <dbReference type="ChEBI" id="CHEBI:30413"/>
    </ligand>
    <ligandPart>
        <name>Fe</name>
        <dbReference type="ChEBI" id="CHEBI:18248"/>
    </ligandPart>
</feature>
<proteinExistence type="inferred from homology"/>
<accession>A0ABU7LUY9</accession>
<dbReference type="PANTHER" id="PTHR40255">
    <property type="entry name" value="UPF0093 MEMBRANE PROTEIN SLR1790"/>
    <property type="match status" value="1"/>
</dbReference>
<evidence type="ECO:0000256" key="6">
    <source>
        <dbReference type="ARBA" id="ARBA00022617"/>
    </source>
</evidence>
<dbReference type="NCBIfam" id="TIGR00701">
    <property type="entry name" value="protoporphyrinogen oxidase HemJ"/>
    <property type="match status" value="1"/>
</dbReference>
<dbReference type="EMBL" id="JAZDRO010000001">
    <property type="protein sequence ID" value="MEE2565373.1"/>
    <property type="molecule type" value="Genomic_DNA"/>
</dbReference>
<protein>
    <recommendedName>
        <fullName evidence="4 14">Protoporphyrinogen IX oxidase</fullName>
        <shortName evidence="14">PPO</shortName>
        <ecNumber evidence="14 15">1.3.99.-</ecNumber>
    </recommendedName>
</protein>
<name>A0ABU7LUY9_9PROT</name>
<comment type="function">
    <text evidence="14 15">Catalyzes the oxidation of protoporphyrinogen IX to protoporphyrin IX.</text>
</comment>
<feature type="transmembrane region" description="Helical" evidence="14">
    <location>
        <begin position="12"/>
        <end position="33"/>
    </location>
</feature>
<comment type="subunit">
    <text evidence="14">Homodimer.</text>
</comment>
<evidence type="ECO:0000256" key="14">
    <source>
        <dbReference type="HAMAP-Rule" id="MF_02239"/>
    </source>
</evidence>
<comment type="caution">
    <text evidence="16">The sequence shown here is derived from an EMBL/GenBank/DDBJ whole genome shotgun (WGS) entry which is preliminary data.</text>
</comment>
<feature type="transmembrane region" description="Helical" evidence="14">
    <location>
        <begin position="90"/>
        <end position="109"/>
    </location>
</feature>
<comment type="similarity">
    <text evidence="3 14 15">Belongs to the HemJ family.</text>
</comment>
<organism evidence="16 17">
    <name type="scientific">Hyphobacterium marinum</name>
    <dbReference type="NCBI Taxonomy" id="3116574"/>
    <lineage>
        <taxon>Bacteria</taxon>
        <taxon>Pseudomonadati</taxon>
        <taxon>Pseudomonadota</taxon>
        <taxon>Alphaproteobacteria</taxon>
        <taxon>Maricaulales</taxon>
        <taxon>Maricaulaceae</taxon>
        <taxon>Hyphobacterium</taxon>
    </lineage>
</organism>
<comment type="subcellular location">
    <subcellularLocation>
        <location evidence="1 14">Cell membrane</location>
        <topology evidence="1 14">Multi-pass membrane protein</topology>
    </subcellularLocation>
</comment>
<keyword evidence="7 14" id="KW-0812">Transmembrane</keyword>
<comment type="pathway">
    <text evidence="2 14 15">Porphyrin-containing compound metabolism; protoporphyrin-IX biosynthesis; protoporphyrin-IX from protoporphyrinogen-IX: step 1/1.</text>
</comment>
<evidence type="ECO:0000256" key="12">
    <source>
        <dbReference type="ARBA" id="ARBA00023136"/>
    </source>
</evidence>
<evidence type="ECO:0000256" key="13">
    <source>
        <dbReference type="ARBA" id="ARBA00048390"/>
    </source>
</evidence>
<evidence type="ECO:0000256" key="9">
    <source>
        <dbReference type="ARBA" id="ARBA00022989"/>
    </source>
</evidence>
<keyword evidence="9 14" id="KW-1133">Transmembrane helix</keyword>
<gene>
    <name evidence="16" type="primary">hemJ</name>
    <name evidence="16" type="ORF">V0U35_01675</name>
</gene>
<comment type="cofactor">
    <cofactor evidence="14 15">
        <name>heme b</name>
        <dbReference type="ChEBI" id="CHEBI:60344"/>
    </cofactor>
    <text evidence="14 15">Binds 1 heme b (iron(II)-protoporphyrin IX) group per subunit.</text>
</comment>
<keyword evidence="5 14" id="KW-1003">Cell membrane</keyword>
<dbReference type="EC" id="1.3.99.-" evidence="14 15"/>
<keyword evidence="6 14" id="KW-0349">Heme</keyword>
<dbReference type="PANTHER" id="PTHR40255:SF1">
    <property type="entry name" value="PROTOPORPHYRINOGEN IX OXIDASE"/>
    <property type="match status" value="1"/>
</dbReference>
<reference evidence="16 17" key="1">
    <citation type="submission" date="2024-01" db="EMBL/GenBank/DDBJ databases">
        <title>Hyphobacterium bacterium isolated from marine sediment.</title>
        <authorList>
            <person name="Zhao S."/>
        </authorList>
    </citation>
    <scope>NUCLEOTIDE SEQUENCE [LARGE SCALE GENOMIC DNA]</scope>
    <source>
        <strain evidence="16 17">Y60-23</strain>
    </source>
</reference>
<dbReference type="Proteomes" id="UP001310692">
    <property type="component" value="Unassembled WGS sequence"/>
</dbReference>
<feature type="transmembrane region" description="Helical" evidence="14">
    <location>
        <begin position="130"/>
        <end position="148"/>
    </location>
</feature>
<dbReference type="RefSeq" id="WP_330194909.1">
    <property type="nucleotide sequence ID" value="NZ_JAZDRO010000001.1"/>
</dbReference>